<sequence>MNPNRFFVYGTLCRGNCRSKMWPHSPVSIQSAWVAGSLYDGPGYPAMRQGDEKVQGEVWTFRDEHVPEVTRVLDGIEGTNQPGVPNLYDRIVIETFKVAFRSAKDASAATFPKREATIVDLSNQSLGTAWTYHYATDPTLHGFTRIKPTDDAGMVYWLERSA</sequence>
<dbReference type="InterPro" id="IPR009288">
    <property type="entry name" value="AIG2-like_dom"/>
</dbReference>
<feature type="domain" description="Gamma-glutamylcyclotransferase AIG2-like" evidence="1">
    <location>
        <begin position="6"/>
        <end position="134"/>
    </location>
</feature>
<dbReference type="Proteomes" id="UP000322699">
    <property type="component" value="Unassembled WGS sequence"/>
</dbReference>
<dbReference type="EC" id="4.3.2.6" evidence="2"/>
<gene>
    <name evidence="2" type="primary">btrG</name>
    <name evidence="2" type="ORF">LF1_17870</name>
</gene>
<evidence type="ECO:0000313" key="2">
    <source>
        <dbReference type="EMBL" id="KAA1259258.1"/>
    </source>
</evidence>
<comment type="caution">
    <text evidence="2">The sequence shown here is derived from an EMBL/GenBank/DDBJ whole genome shotgun (WGS) entry which is preliminary data.</text>
</comment>
<dbReference type="InterPro" id="IPR013024">
    <property type="entry name" value="GGCT-like"/>
</dbReference>
<reference evidence="2 3" key="1">
    <citation type="submission" date="2019-08" db="EMBL/GenBank/DDBJ databases">
        <title>Deep-cultivation of Planctomycetes and their phenomic and genomic characterization uncovers novel biology.</title>
        <authorList>
            <person name="Wiegand S."/>
            <person name="Jogler M."/>
            <person name="Boedeker C."/>
            <person name="Pinto D."/>
            <person name="Vollmers J."/>
            <person name="Rivas-Marin E."/>
            <person name="Kohn T."/>
            <person name="Peeters S.H."/>
            <person name="Heuer A."/>
            <person name="Rast P."/>
            <person name="Oberbeckmann S."/>
            <person name="Bunk B."/>
            <person name="Jeske O."/>
            <person name="Meyerdierks A."/>
            <person name="Storesund J.E."/>
            <person name="Kallscheuer N."/>
            <person name="Luecker S."/>
            <person name="Lage O.M."/>
            <person name="Pohl T."/>
            <person name="Merkel B.J."/>
            <person name="Hornburger P."/>
            <person name="Mueller R.-W."/>
            <person name="Bruemmer F."/>
            <person name="Labrenz M."/>
            <person name="Spormann A.M."/>
            <person name="Op Den Camp H."/>
            <person name="Overmann J."/>
            <person name="Amann R."/>
            <person name="Jetten M.S.M."/>
            <person name="Mascher T."/>
            <person name="Medema M.H."/>
            <person name="Devos D.P."/>
            <person name="Kaster A.-K."/>
            <person name="Ovreas L."/>
            <person name="Rohde M."/>
            <person name="Galperin M.Y."/>
            <person name="Jogler C."/>
        </authorList>
    </citation>
    <scope>NUCLEOTIDE SEQUENCE [LARGE SCALE GENOMIC DNA]</scope>
    <source>
        <strain evidence="2 3">LF1</strain>
    </source>
</reference>
<evidence type="ECO:0000313" key="3">
    <source>
        <dbReference type="Proteomes" id="UP000322699"/>
    </source>
</evidence>
<dbReference type="InterPro" id="IPR036568">
    <property type="entry name" value="GGCT-like_sf"/>
</dbReference>
<dbReference type="AlphaFoldDB" id="A0A5B1CDR3"/>
<evidence type="ECO:0000259" key="1">
    <source>
        <dbReference type="Pfam" id="PF06094"/>
    </source>
</evidence>
<dbReference type="RefSeq" id="WP_068263632.1">
    <property type="nucleotide sequence ID" value="NZ_LWSK01000049.1"/>
</dbReference>
<keyword evidence="2" id="KW-0456">Lyase</keyword>
<keyword evidence="3" id="KW-1185">Reference proteome</keyword>
<dbReference type="OrthoDB" id="8538589at2"/>
<dbReference type="GO" id="GO:0016829">
    <property type="term" value="F:lyase activity"/>
    <property type="evidence" value="ECO:0007669"/>
    <property type="project" value="UniProtKB-KW"/>
</dbReference>
<protein>
    <submittedName>
        <fullName evidence="2">Gamma-L-glutamyl-butirosin B gamma-glutamyl cyclotransferase</fullName>
        <ecNumber evidence="2">4.3.2.6</ecNumber>
    </submittedName>
</protein>
<proteinExistence type="predicted"/>
<accession>A0A5B1CDR3</accession>
<keyword evidence="2" id="KW-0808">Transferase</keyword>
<dbReference type="SUPFAM" id="SSF110857">
    <property type="entry name" value="Gamma-glutamyl cyclotransferase-like"/>
    <property type="match status" value="1"/>
</dbReference>
<dbReference type="CDD" id="cd06661">
    <property type="entry name" value="GGCT_like"/>
    <property type="match status" value="1"/>
</dbReference>
<dbReference type="GO" id="GO:0016740">
    <property type="term" value="F:transferase activity"/>
    <property type="evidence" value="ECO:0007669"/>
    <property type="project" value="UniProtKB-KW"/>
</dbReference>
<organism evidence="2 3">
    <name type="scientific">Rubripirellula obstinata</name>
    <dbReference type="NCBI Taxonomy" id="406547"/>
    <lineage>
        <taxon>Bacteria</taxon>
        <taxon>Pseudomonadati</taxon>
        <taxon>Planctomycetota</taxon>
        <taxon>Planctomycetia</taxon>
        <taxon>Pirellulales</taxon>
        <taxon>Pirellulaceae</taxon>
        <taxon>Rubripirellula</taxon>
    </lineage>
</organism>
<dbReference type="Pfam" id="PF06094">
    <property type="entry name" value="GGACT"/>
    <property type="match status" value="1"/>
</dbReference>
<dbReference type="Gene3D" id="3.10.490.10">
    <property type="entry name" value="Gamma-glutamyl cyclotransferase-like"/>
    <property type="match status" value="1"/>
</dbReference>
<name>A0A5B1CDR3_9BACT</name>
<dbReference type="EMBL" id="VRLW01000001">
    <property type="protein sequence ID" value="KAA1259258.1"/>
    <property type="molecule type" value="Genomic_DNA"/>
</dbReference>